<dbReference type="InterPro" id="IPR004482">
    <property type="entry name" value="Mg_chelat-rel"/>
</dbReference>
<dbReference type="EMBL" id="MGAG01000034">
    <property type="protein sequence ID" value="OGK39926.1"/>
    <property type="molecule type" value="Genomic_DNA"/>
</dbReference>
<dbReference type="Gene3D" id="3.30.230.10">
    <property type="match status" value="1"/>
</dbReference>
<keyword evidence="1" id="KW-0547">Nucleotide-binding</keyword>
<dbReference type="Proteomes" id="UP000177698">
    <property type="component" value="Unassembled WGS sequence"/>
</dbReference>
<dbReference type="PRINTS" id="PR01657">
    <property type="entry name" value="MCMFAMILY"/>
</dbReference>
<dbReference type="InterPro" id="IPR045006">
    <property type="entry name" value="CHLI-like"/>
</dbReference>
<dbReference type="SUPFAM" id="SSF52540">
    <property type="entry name" value="P-loop containing nucleoside triphosphate hydrolases"/>
    <property type="match status" value="1"/>
</dbReference>
<protein>
    <submittedName>
        <fullName evidence="4">Magnesium chelatase</fullName>
    </submittedName>
</protein>
<dbReference type="PANTHER" id="PTHR32039:SF7">
    <property type="entry name" value="COMPETENCE PROTEIN COMM"/>
    <property type="match status" value="1"/>
</dbReference>
<keyword evidence="2" id="KW-0067">ATP-binding</keyword>
<dbReference type="InterPro" id="IPR020568">
    <property type="entry name" value="Ribosomal_Su5_D2-typ_SF"/>
</dbReference>
<dbReference type="PANTHER" id="PTHR32039">
    <property type="entry name" value="MAGNESIUM-CHELATASE SUBUNIT CHLI"/>
    <property type="match status" value="1"/>
</dbReference>
<evidence type="ECO:0000313" key="4">
    <source>
        <dbReference type="EMBL" id="OGK39926.1"/>
    </source>
</evidence>
<feature type="non-terminal residue" evidence="4">
    <location>
        <position position="348"/>
    </location>
</feature>
<dbReference type="Gene3D" id="3.40.50.300">
    <property type="entry name" value="P-loop containing nucleotide triphosphate hydrolases"/>
    <property type="match status" value="1"/>
</dbReference>
<evidence type="ECO:0000313" key="5">
    <source>
        <dbReference type="Proteomes" id="UP000177698"/>
    </source>
</evidence>
<dbReference type="GO" id="GO:0003677">
    <property type="term" value="F:DNA binding"/>
    <property type="evidence" value="ECO:0007669"/>
    <property type="project" value="InterPro"/>
</dbReference>
<comment type="caution">
    <text evidence="4">The sequence shown here is derived from an EMBL/GenBank/DDBJ whole genome shotgun (WGS) entry which is preliminary data.</text>
</comment>
<organism evidence="4 5">
    <name type="scientific">Candidatus Roizmanbacteria bacterium RIFCSPLOWO2_01_FULL_37_12</name>
    <dbReference type="NCBI Taxonomy" id="1802056"/>
    <lineage>
        <taxon>Bacteria</taxon>
        <taxon>Candidatus Roizmaniibacteriota</taxon>
    </lineage>
</organism>
<name>A0A1F7I983_9BACT</name>
<dbReference type="InterPro" id="IPR027417">
    <property type="entry name" value="P-loop_NTPase"/>
</dbReference>
<evidence type="ECO:0000256" key="1">
    <source>
        <dbReference type="ARBA" id="ARBA00022741"/>
    </source>
</evidence>
<dbReference type="GO" id="GO:0005524">
    <property type="term" value="F:ATP binding"/>
    <property type="evidence" value="ECO:0007669"/>
    <property type="project" value="UniProtKB-KW"/>
</dbReference>
<proteinExistence type="predicted"/>
<feature type="domain" description="Magnesium chelatase ChlI-like catalytic" evidence="3">
    <location>
        <begin position="194"/>
        <end position="348"/>
    </location>
</feature>
<dbReference type="Pfam" id="PF13541">
    <property type="entry name" value="ChlI"/>
    <property type="match status" value="1"/>
</dbReference>
<dbReference type="InterPro" id="IPR014721">
    <property type="entry name" value="Ribsml_uS5_D2-typ_fold_subgr"/>
</dbReference>
<dbReference type="InterPro" id="IPR001208">
    <property type="entry name" value="MCM_dom"/>
</dbReference>
<accession>A0A1F7I983</accession>
<evidence type="ECO:0000256" key="2">
    <source>
        <dbReference type="ARBA" id="ARBA00022840"/>
    </source>
</evidence>
<gene>
    <name evidence="4" type="ORF">A2954_06745</name>
</gene>
<reference evidence="4 5" key="1">
    <citation type="journal article" date="2016" name="Nat. Commun.">
        <title>Thousands of microbial genomes shed light on interconnected biogeochemical processes in an aquifer system.</title>
        <authorList>
            <person name="Anantharaman K."/>
            <person name="Brown C.T."/>
            <person name="Hug L.A."/>
            <person name="Sharon I."/>
            <person name="Castelle C.J."/>
            <person name="Probst A.J."/>
            <person name="Thomas B.C."/>
            <person name="Singh A."/>
            <person name="Wilkins M.J."/>
            <person name="Karaoz U."/>
            <person name="Brodie E.L."/>
            <person name="Williams K.H."/>
            <person name="Hubbard S.S."/>
            <person name="Banfield J.F."/>
        </authorList>
    </citation>
    <scope>NUCLEOTIDE SEQUENCE [LARGE SCALE GENOMIC DNA]</scope>
</reference>
<dbReference type="AlphaFoldDB" id="A0A1F7I983"/>
<evidence type="ECO:0000259" key="3">
    <source>
        <dbReference type="Pfam" id="PF01078"/>
    </source>
</evidence>
<dbReference type="SUPFAM" id="SSF54211">
    <property type="entry name" value="Ribosomal protein S5 domain 2-like"/>
    <property type="match status" value="1"/>
</dbReference>
<dbReference type="InterPro" id="IPR000523">
    <property type="entry name" value="Mg_chelatse_chII-like_cat_dom"/>
</dbReference>
<dbReference type="STRING" id="1802056.A2954_06745"/>
<dbReference type="Pfam" id="PF01078">
    <property type="entry name" value="Mg_chelatase"/>
    <property type="match status" value="1"/>
</dbReference>
<sequence>MLAKVFSATTAGLDGVLIEVEVDVAGKGFPTFTIVGLPSKSVDEAKDRVRTAIENVSFEMPDSRLTVNLAPADIPKEGSSLDLPIAVGILAACGYVEKERLNRSLFIGELSLGGKTRRVPGAISISLLAKKLRIEDLYVPSENAKEAGLVDHVNIFPVPRLSDLILHLNKQKPIPVQPRIKWQDLSDKEMYDFDFADVKGQEQAKRALEIAAAGFHNVLLKGPPGAGKTMLSRAFPSILPKMDRDEILEVSKIYSVMGLLQDKFFIDRRPFRSPHHTTSRIGLIGGGTHPAPGEISLSHRGVLFLDELPEFPRSVLESIRQPLEDGQVSISRAAGSLTFPARFLLLAA</sequence>
<dbReference type="NCBIfam" id="TIGR00368">
    <property type="entry name" value="YifB family Mg chelatase-like AAA ATPase"/>
    <property type="match status" value="1"/>
</dbReference>